<dbReference type="InterPro" id="IPR013780">
    <property type="entry name" value="Glyco_hydro_b"/>
</dbReference>
<evidence type="ECO:0000256" key="2">
    <source>
        <dbReference type="RuleBase" id="RU361185"/>
    </source>
</evidence>
<protein>
    <submittedName>
        <fullName evidence="6">Glycoside hydrolase family 31 protein</fullName>
    </submittedName>
</protein>
<dbReference type="InterPro" id="IPR051816">
    <property type="entry name" value="Glycosyl_Hydrolase_31"/>
</dbReference>
<dbReference type="InterPro" id="IPR048395">
    <property type="entry name" value="Glyco_hydro_31_C"/>
</dbReference>
<dbReference type="Gene3D" id="2.60.40.1760">
    <property type="entry name" value="glycosyl hydrolase (family 31)"/>
    <property type="match status" value="1"/>
</dbReference>
<dbReference type="Gene3D" id="3.20.20.80">
    <property type="entry name" value="Glycosidases"/>
    <property type="match status" value="1"/>
</dbReference>
<keyword evidence="2 6" id="KW-0378">Hydrolase</keyword>
<evidence type="ECO:0000313" key="7">
    <source>
        <dbReference type="Proteomes" id="UP001225316"/>
    </source>
</evidence>
<accession>A0ABU1AQ74</accession>
<organism evidence="6 7">
    <name type="scientific">Thalassobacterium maritimum</name>
    <dbReference type="NCBI Taxonomy" id="3041265"/>
    <lineage>
        <taxon>Bacteria</taxon>
        <taxon>Pseudomonadati</taxon>
        <taxon>Verrucomicrobiota</taxon>
        <taxon>Opitutia</taxon>
        <taxon>Puniceicoccales</taxon>
        <taxon>Coraliomargaritaceae</taxon>
        <taxon>Thalassobacterium</taxon>
    </lineage>
</organism>
<comment type="similarity">
    <text evidence="1 2">Belongs to the glycosyl hydrolase 31 family.</text>
</comment>
<evidence type="ECO:0000313" key="6">
    <source>
        <dbReference type="EMBL" id="MDQ8206321.1"/>
    </source>
</evidence>
<keyword evidence="2" id="KW-0326">Glycosidase</keyword>
<evidence type="ECO:0000259" key="3">
    <source>
        <dbReference type="Pfam" id="PF01055"/>
    </source>
</evidence>
<feature type="domain" description="Glycoside hydrolase family 31 TIM barrel" evidence="3">
    <location>
        <begin position="215"/>
        <end position="511"/>
    </location>
</feature>
<evidence type="ECO:0000256" key="1">
    <source>
        <dbReference type="ARBA" id="ARBA00007806"/>
    </source>
</evidence>
<reference evidence="6 7" key="1">
    <citation type="submission" date="2023-04" db="EMBL/GenBank/DDBJ databases">
        <title>A novel bacteria isolated from coastal sediment.</title>
        <authorList>
            <person name="Liu X.-J."/>
            <person name="Du Z.-J."/>
        </authorList>
    </citation>
    <scope>NUCLEOTIDE SEQUENCE [LARGE SCALE GENOMIC DNA]</scope>
    <source>
        <strain evidence="6 7">SDUM461003</strain>
    </source>
</reference>
<feature type="domain" description="Glycosyl hydrolase family 31 C-terminal" evidence="5">
    <location>
        <begin position="524"/>
        <end position="611"/>
    </location>
</feature>
<dbReference type="Pfam" id="PF21365">
    <property type="entry name" value="Glyco_hydro_31_3rd"/>
    <property type="match status" value="1"/>
</dbReference>
<comment type="caution">
    <text evidence="6">The sequence shown here is derived from an EMBL/GenBank/DDBJ whole genome shotgun (WGS) entry which is preliminary data.</text>
</comment>
<proteinExistence type="inferred from homology"/>
<name>A0ABU1AQ74_9BACT</name>
<evidence type="ECO:0000259" key="4">
    <source>
        <dbReference type="Pfam" id="PF17137"/>
    </source>
</evidence>
<dbReference type="EMBL" id="JARXHW010000003">
    <property type="protein sequence ID" value="MDQ8206321.1"/>
    <property type="molecule type" value="Genomic_DNA"/>
</dbReference>
<dbReference type="InterPro" id="IPR000322">
    <property type="entry name" value="Glyco_hydro_31_TIM"/>
</dbReference>
<keyword evidence="7" id="KW-1185">Reference proteome</keyword>
<evidence type="ECO:0000259" key="5">
    <source>
        <dbReference type="Pfam" id="PF21365"/>
    </source>
</evidence>
<dbReference type="SUPFAM" id="SSF51011">
    <property type="entry name" value="Glycosyl hydrolase domain"/>
    <property type="match status" value="1"/>
</dbReference>
<gene>
    <name evidence="6" type="ORF">QEH52_02295</name>
</gene>
<dbReference type="Gene3D" id="2.60.40.1180">
    <property type="entry name" value="Golgi alpha-mannosidase II"/>
    <property type="match status" value="2"/>
</dbReference>
<dbReference type="SUPFAM" id="SSF51445">
    <property type="entry name" value="(Trans)glycosidases"/>
    <property type="match status" value="1"/>
</dbReference>
<dbReference type="Proteomes" id="UP001225316">
    <property type="component" value="Unassembled WGS sequence"/>
</dbReference>
<dbReference type="Pfam" id="PF01055">
    <property type="entry name" value="Glyco_hydro_31_2nd"/>
    <property type="match status" value="1"/>
</dbReference>
<sequence length="860" mass="98112">MNTQQQQSIVFGKSARFTVLADNCIRMEYSKSGDFLDASTLSVAQRKIQSTEFSIKEDGNHLKIETSELLLSYTATSQGFSSETLEIRYQNGADSRVWKYGDADDQNLPGTLRTLDCMDGDRVVSSNGTYVCPWDKDVMELTQETPDVIPGYLSKSGYTVFDDSSTPPLIKSSPQDPAWVTAPRGAEVQDLYFSAYGSDYYRGLQTMARYLGKQPIPPRFAFGLWFSRYWEFTDKELENIVETHDDYNIPLDVLVIDMDWHKLGWTGYSWDPTFFPDPGDTLAYLQDNGIKITMNLHPADGVAQHEDQYEAMCEEMGVDASSGDTVPFDCTSPRYMDAYFRLLHHPFEDQGVRFWWMDWQQGKSTAIKGLDALPWLNYLHWQDLATRFPKRRPMIFSRFGGPGAGRYPIGFSGDTHISWKSLAYQPYFTASGANVGFGYWSHDIGGHFFSDETDPELYTRWVQFGAYSPVLRLHESKSVEDHRFFWNYKRPFCDVLIATARKRYQMLPYITSELYTCWRDDSSLCMPMYYEYPEVEDAYLAKDQYFFGRQMVIAPITQAADLQTGLARKRIWIPEGEWIDLSLGLKHQGPKWIEESYTLQEVPVFVKPGAIWVEQAHKLRAGTGSFDDLEIVVVGPDASTYCWNEDDGDSTGYQQNEIATIEITQSSEACARCITIQQTGTSTYAGVKATRKACLRLPFSAVPQRVTIDGASVDFSKRANGPSWRYAGDRLELVVELGTIDLQAGCTVEIISEDSDFKAKTERYVYRQSRLQHAWSIAQAGAFKSLTPLQRSLPWLAQTGRRLTHFPNQLNEEMSTFSDKWERLPDEHAVFCDLLEIAQKRVTPEVLKNRQAIDVLRATK</sequence>
<dbReference type="GO" id="GO:0016787">
    <property type="term" value="F:hydrolase activity"/>
    <property type="evidence" value="ECO:0007669"/>
    <property type="project" value="UniProtKB-KW"/>
</dbReference>
<dbReference type="CDD" id="cd06595">
    <property type="entry name" value="GH31_u1"/>
    <property type="match status" value="1"/>
</dbReference>
<dbReference type="PANTHER" id="PTHR43863">
    <property type="entry name" value="HYDROLASE, PUTATIVE (AFU_ORTHOLOGUE AFUA_1G03140)-RELATED"/>
    <property type="match status" value="1"/>
</dbReference>
<dbReference type="InterPro" id="IPR017853">
    <property type="entry name" value="GH"/>
</dbReference>
<dbReference type="Pfam" id="PF17137">
    <property type="entry name" value="DUF5110"/>
    <property type="match status" value="1"/>
</dbReference>
<dbReference type="InterPro" id="IPR033403">
    <property type="entry name" value="DUF5110"/>
</dbReference>
<dbReference type="RefSeq" id="WP_308948358.1">
    <property type="nucleotide sequence ID" value="NZ_JARXHW010000003.1"/>
</dbReference>
<feature type="domain" description="DUF5110" evidence="4">
    <location>
        <begin position="633"/>
        <end position="697"/>
    </location>
</feature>
<dbReference type="PANTHER" id="PTHR43863:SF2">
    <property type="entry name" value="MALTASE-GLUCOAMYLASE"/>
    <property type="match status" value="1"/>
</dbReference>